<dbReference type="PANTHER" id="PTHR43586:SF15">
    <property type="entry name" value="BLR3095 PROTEIN"/>
    <property type="match status" value="1"/>
</dbReference>
<keyword evidence="3" id="KW-1185">Reference proteome</keyword>
<dbReference type="GO" id="GO:0016740">
    <property type="term" value="F:transferase activity"/>
    <property type="evidence" value="ECO:0007669"/>
    <property type="project" value="UniProtKB-KW"/>
</dbReference>
<dbReference type="AlphaFoldDB" id="A0A836CE81"/>
<dbReference type="Proteomes" id="UP000664859">
    <property type="component" value="Unassembled WGS sequence"/>
</dbReference>
<dbReference type="Pfam" id="PF00266">
    <property type="entry name" value="Aminotran_5"/>
    <property type="match status" value="1"/>
</dbReference>
<feature type="domain" description="Aminotransferase class V" evidence="1">
    <location>
        <begin position="44"/>
        <end position="292"/>
    </location>
</feature>
<protein>
    <submittedName>
        <fullName evidence="2">Pyridoxal phosphate-dependent transferase</fullName>
    </submittedName>
</protein>
<dbReference type="InterPro" id="IPR015421">
    <property type="entry name" value="PyrdxlP-dep_Trfase_major"/>
</dbReference>
<evidence type="ECO:0000259" key="1">
    <source>
        <dbReference type="Pfam" id="PF00266"/>
    </source>
</evidence>
<proteinExistence type="predicted"/>
<accession>A0A836CE81</accession>
<dbReference type="PANTHER" id="PTHR43586">
    <property type="entry name" value="CYSTEINE DESULFURASE"/>
    <property type="match status" value="1"/>
</dbReference>
<sequence length="333" mass="35902">MSTIPLHLNDDAPTACRELFPATSRCTYLDTGSAGLSFLGHAQAARPDEIDFFSGTTDALNIVGHSIDWHAGDEIVVASDEFPSVRLAWEGALRAGATIRQITVTSEAEREEALLAALKPGTRALVVAHVHSITGTKLDLDRLGAACREKDALFIVDGIHALGATPVSLAQVDVYVSGVFKWLLAGFGVAICVVRDRARARMQPAFRGYLNQLPEDGLQFAHVNYPGLFALGASLDLMGSTLGWNLVQGRTDQLVAWLAEELRVGGIELAAPEGSRAGIASIPVDDAEATRLSLADQQIFAAARGPYLRVTPFFYNSREDVHRLARHVLTHRL</sequence>
<dbReference type="InterPro" id="IPR015422">
    <property type="entry name" value="PyrdxlP-dep_Trfase_small"/>
</dbReference>
<evidence type="ECO:0000313" key="2">
    <source>
        <dbReference type="EMBL" id="KAG5181898.1"/>
    </source>
</evidence>
<dbReference type="EMBL" id="JAFCMP010000283">
    <property type="protein sequence ID" value="KAG5181898.1"/>
    <property type="molecule type" value="Genomic_DNA"/>
</dbReference>
<organism evidence="2 3">
    <name type="scientific">Tribonema minus</name>
    <dbReference type="NCBI Taxonomy" id="303371"/>
    <lineage>
        <taxon>Eukaryota</taxon>
        <taxon>Sar</taxon>
        <taxon>Stramenopiles</taxon>
        <taxon>Ochrophyta</taxon>
        <taxon>PX clade</taxon>
        <taxon>Xanthophyceae</taxon>
        <taxon>Tribonematales</taxon>
        <taxon>Tribonemataceae</taxon>
        <taxon>Tribonema</taxon>
    </lineage>
</organism>
<dbReference type="Gene3D" id="3.40.640.10">
    <property type="entry name" value="Type I PLP-dependent aspartate aminotransferase-like (Major domain)"/>
    <property type="match status" value="1"/>
</dbReference>
<dbReference type="InterPro" id="IPR015424">
    <property type="entry name" value="PyrdxlP-dep_Trfase"/>
</dbReference>
<dbReference type="SUPFAM" id="SSF53383">
    <property type="entry name" value="PLP-dependent transferases"/>
    <property type="match status" value="1"/>
</dbReference>
<keyword evidence="2" id="KW-0808">Transferase</keyword>
<dbReference type="InterPro" id="IPR000192">
    <property type="entry name" value="Aminotrans_V_dom"/>
</dbReference>
<gene>
    <name evidence="2" type="ORF">JKP88DRAFT_290707</name>
</gene>
<name>A0A836CE81_9STRA</name>
<dbReference type="Gene3D" id="3.90.1150.10">
    <property type="entry name" value="Aspartate Aminotransferase, domain 1"/>
    <property type="match status" value="1"/>
</dbReference>
<evidence type="ECO:0000313" key="3">
    <source>
        <dbReference type="Proteomes" id="UP000664859"/>
    </source>
</evidence>
<comment type="caution">
    <text evidence="2">The sequence shown here is derived from an EMBL/GenBank/DDBJ whole genome shotgun (WGS) entry which is preliminary data.</text>
</comment>
<dbReference type="OrthoDB" id="7403325at2759"/>
<reference evidence="2" key="1">
    <citation type="submission" date="2021-02" db="EMBL/GenBank/DDBJ databases">
        <title>First Annotated Genome of the Yellow-green Alga Tribonema minus.</title>
        <authorList>
            <person name="Mahan K.M."/>
        </authorList>
    </citation>
    <scope>NUCLEOTIDE SEQUENCE</scope>
    <source>
        <strain evidence="2">UTEX B ZZ1240</strain>
    </source>
</reference>